<protein>
    <submittedName>
        <fullName evidence="2">Uncharacterized protein</fullName>
    </submittedName>
</protein>
<keyword evidence="3" id="KW-1185">Reference proteome</keyword>
<name>M2R9Z2_CERS8</name>
<organism evidence="2 3">
    <name type="scientific">Ceriporiopsis subvermispora (strain B)</name>
    <name type="common">White-rot fungus</name>
    <name type="synonym">Gelatoporia subvermispora</name>
    <dbReference type="NCBI Taxonomy" id="914234"/>
    <lineage>
        <taxon>Eukaryota</taxon>
        <taxon>Fungi</taxon>
        <taxon>Dikarya</taxon>
        <taxon>Basidiomycota</taxon>
        <taxon>Agaricomycotina</taxon>
        <taxon>Agaricomycetes</taxon>
        <taxon>Polyporales</taxon>
        <taxon>Gelatoporiaceae</taxon>
        <taxon>Gelatoporia</taxon>
    </lineage>
</organism>
<feature type="compositionally biased region" description="Polar residues" evidence="1">
    <location>
        <begin position="20"/>
        <end position="35"/>
    </location>
</feature>
<accession>M2R9Z2</accession>
<gene>
    <name evidence="2" type="ORF">CERSUDRAFT_74897</name>
</gene>
<sequence length="108" mass="12082">MQLLESDRSAIEEFWRPPAATQSSNNSHTNISLQSHHDGANQQLWGMQFRMALAIARSWPPPMAPSLTNLAPLVTTEDWNRKGHRTAILCTLLKAKFGWDAKTSVLAN</sequence>
<feature type="region of interest" description="Disordered" evidence="1">
    <location>
        <begin position="14"/>
        <end position="35"/>
    </location>
</feature>
<evidence type="ECO:0000256" key="1">
    <source>
        <dbReference type="SAM" id="MobiDB-lite"/>
    </source>
</evidence>
<proteinExistence type="predicted"/>
<dbReference type="AlphaFoldDB" id="M2R9Z2"/>
<dbReference type="HOGENOM" id="CLU_2196627_0_0_1"/>
<reference evidence="2 3" key="1">
    <citation type="journal article" date="2012" name="Proc. Natl. Acad. Sci. U.S.A.">
        <title>Comparative genomics of Ceriporiopsis subvermispora and Phanerochaete chrysosporium provide insight into selective ligninolysis.</title>
        <authorList>
            <person name="Fernandez-Fueyo E."/>
            <person name="Ruiz-Duenas F.J."/>
            <person name="Ferreira P."/>
            <person name="Floudas D."/>
            <person name="Hibbett D.S."/>
            <person name="Canessa P."/>
            <person name="Larrondo L.F."/>
            <person name="James T.Y."/>
            <person name="Seelenfreund D."/>
            <person name="Lobos S."/>
            <person name="Polanco R."/>
            <person name="Tello M."/>
            <person name="Honda Y."/>
            <person name="Watanabe T."/>
            <person name="Watanabe T."/>
            <person name="Ryu J.S."/>
            <person name="Kubicek C.P."/>
            <person name="Schmoll M."/>
            <person name="Gaskell J."/>
            <person name="Hammel K.E."/>
            <person name="St John F.J."/>
            <person name="Vanden Wymelenberg A."/>
            <person name="Sabat G."/>
            <person name="Splinter BonDurant S."/>
            <person name="Syed K."/>
            <person name="Yadav J.S."/>
            <person name="Doddapaneni H."/>
            <person name="Subramanian V."/>
            <person name="Lavin J.L."/>
            <person name="Oguiza J.A."/>
            <person name="Perez G."/>
            <person name="Pisabarro A.G."/>
            <person name="Ramirez L."/>
            <person name="Santoyo F."/>
            <person name="Master E."/>
            <person name="Coutinho P.M."/>
            <person name="Henrissat B."/>
            <person name="Lombard V."/>
            <person name="Magnuson J.K."/>
            <person name="Kuees U."/>
            <person name="Hori C."/>
            <person name="Igarashi K."/>
            <person name="Samejima M."/>
            <person name="Held B.W."/>
            <person name="Barry K.W."/>
            <person name="LaButti K.M."/>
            <person name="Lapidus A."/>
            <person name="Lindquist E.A."/>
            <person name="Lucas S.M."/>
            <person name="Riley R."/>
            <person name="Salamov A.A."/>
            <person name="Hoffmeister D."/>
            <person name="Schwenk D."/>
            <person name="Hadar Y."/>
            <person name="Yarden O."/>
            <person name="de Vries R.P."/>
            <person name="Wiebenga A."/>
            <person name="Stenlid J."/>
            <person name="Eastwood D."/>
            <person name="Grigoriev I.V."/>
            <person name="Berka R.M."/>
            <person name="Blanchette R.A."/>
            <person name="Kersten P."/>
            <person name="Martinez A.T."/>
            <person name="Vicuna R."/>
            <person name="Cullen D."/>
        </authorList>
    </citation>
    <scope>NUCLEOTIDE SEQUENCE [LARGE SCALE GENOMIC DNA]</scope>
    <source>
        <strain evidence="2 3">B</strain>
    </source>
</reference>
<dbReference type="EMBL" id="KB445800">
    <property type="protein sequence ID" value="EMD35262.1"/>
    <property type="molecule type" value="Genomic_DNA"/>
</dbReference>
<dbReference type="Proteomes" id="UP000016930">
    <property type="component" value="Unassembled WGS sequence"/>
</dbReference>
<evidence type="ECO:0000313" key="2">
    <source>
        <dbReference type="EMBL" id="EMD35262.1"/>
    </source>
</evidence>
<evidence type="ECO:0000313" key="3">
    <source>
        <dbReference type="Proteomes" id="UP000016930"/>
    </source>
</evidence>